<sequence length="90" mass="9448">MDRSPTPPGELPRPAPARPRRPVWWWIALAFAAGIVLFAIALKNQKHGDFFRAGEVPPSTAEPDYAPLPAPAAGADGAGIGTLEPPAPTD</sequence>
<protein>
    <submittedName>
        <fullName evidence="3">Uncharacterized protein</fullName>
    </submittedName>
</protein>
<gene>
    <name evidence="3" type="ORF">FW784_11125</name>
</gene>
<evidence type="ECO:0000256" key="1">
    <source>
        <dbReference type="SAM" id="MobiDB-lite"/>
    </source>
</evidence>
<accession>A0A5D8YY60</accession>
<feature type="compositionally biased region" description="Low complexity" evidence="1">
    <location>
        <begin position="61"/>
        <end position="75"/>
    </location>
</feature>
<keyword evidence="2" id="KW-0472">Membrane</keyword>
<reference evidence="3 4" key="1">
    <citation type="submission" date="2019-08" db="EMBL/GenBank/DDBJ databases">
        <title>Draft genome sequence of Lysobacter sp. UKS-15.</title>
        <authorList>
            <person name="Im W.-T."/>
        </authorList>
    </citation>
    <scope>NUCLEOTIDE SEQUENCE [LARGE SCALE GENOMIC DNA]</scope>
    <source>
        <strain evidence="3 4">UKS-15</strain>
    </source>
</reference>
<comment type="caution">
    <text evidence="3">The sequence shown here is derived from an EMBL/GenBank/DDBJ whole genome shotgun (WGS) entry which is preliminary data.</text>
</comment>
<dbReference type="EMBL" id="VTRV01000136">
    <property type="protein sequence ID" value="TZF87421.1"/>
    <property type="molecule type" value="Genomic_DNA"/>
</dbReference>
<feature type="region of interest" description="Disordered" evidence="1">
    <location>
        <begin position="53"/>
        <end position="90"/>
    </location>
</feature>
<proteinExistence type="predicted"/>
<organism evidence="3 4">
    <name type="scientific">Cognatilysobacter lacus</name>
    <dbReference type="NCBI Taxonomy" id="1643323"/>
    <lineage>
        <taxon>Bacteria</taxon>
        <taxon>Pseudomonadati</taxon>
        <taxon>Pseudomonadota</taxon>
        <taxon>Gammaproteobacteria</taxon>
        <taxon>Lysobacterales</taxon>
        <taxon>Lysobacteraceae</taxon>
        <taxon>Cognatilysobacter</taxon>
    </lineage>
</organism>
<feature type="non-terminal residue" evidence="3">
    <location>
        <position position="90"/>
    </location>
</feature>
<keyword evidence="4" id="KW-1185">Reference proteome</keyword>
<keyword evidence="2" id="KW-1133">Transmembrane helix</keyword>
<dbReference type="Proteomes" id="UP000323164">
    <property type="component" value="Unassembled WGS sequence"/>
</dbReference>
<keyword evidence="2" id="KW-0812">Transmembrane</keyword>
<evidence type="ECO:0000313" key="3">
    <source>
        <dbReference type="EMBL" id="TZF87421.1"/>
    </source>
</evidence>
<evidence type="ECO:0000313" key="4">
    <source>
        <dbReference type="Proteomes" id="UP000323164"/>
    </source>
</evidence>
<dbReference type="AlphaFoldDB" id="A0A5D8YY60"/>
<name>A0A5D8YY60_9GAMM</name>
<evidence type="ECO:0000256" key="2">
    <source>
        <dbReference type="SAM" id="Phobius"/>
    </source>
</evidence>
<feature type="transmembrane region" description="Helical" evidence="2">
    <location>
        <begin position="23"/>
        <end position="42"/>
    </location>
</feature>